<dbReference type="InterPro" id="IPR029058">
    <property type="entry name" value="AB_hydrolase_fold"/>
</dbReference>
<name>A0A839N7K2_9MICO</name>
<dbReference type="RefSeq" id="WP_183319860.1">
    <property type="nucleotide sequence ID" value="NZ_JACHVQ010000001.1"/>
</dbReference>
<keyword evidence="4" id="KW-1185">Reference proteome</keyword>
<gene>
    <name evidence="3" type="ORF">FHU39_001600</name>
</gene>
<dbReference type="InterPro" id="IPR050300">
    <property type="entry name" value="GDXG_lipolytic_enzyme"/>
</dbReference>
<proteinExistence type="predicted"/>
<dbReference type="SUPFAM" id="SSF53474">
    <property type="entry name" value="alpha/beta-Hydrolases"/>
    <property type="match status" value="1"/>
</dbReference>
<organism evidence="3 4">
    <name type="scientific">Flexivirga oryzae</name>
    <dbReference type="NCBI Taxonomy" id="1794944"/>
    <lineage>
        <taxon>Bacteria</taxon>
        <taxon>Bacillati</taxon>
        <taxon>Actinomycetota</taxon>
        <taxon>Actinomycetes</taxon>
        <taxon>Micrococcales</taxon>
        <taxon>Dermacoccaceae</taxon>
        <taxon>Flexivirga</taxon>
    </lineage>
</organism>
<evidence type="ECO:0000259" key="2">
    <source>
        <dbReference type="Pfam" id="PF07859"/>
    </source>
</evidence>
<comment type="caution">
    <text evidence="3">The sequence shown here is derived from an EMBL/GenBank/DDBJ whole genome shotgun (WGS) entry which is preliminary data.</text>
</comment>
<keyword evidence="1" id="KW-0378">Hydrolase</keyword>
<evidence type="ECO:0000313" key="4">
    <source>
        <dbReference type="Proteomes" id="UP000559182"/>
    </source>
</evidence>
<evidence type="ECO:0000313" key="3">
    <source>
        <dbReference type="EMBL" id="MBB2891616.1"/>
    </source>
</evidence>
<dbReference type="PANTHER" id="PTHR48081">
    <property type="entry name" value="AB HYDROLASE SUPERFAMILY PROTEIN C4A8.06C"/>
    <property type="match status" value="1"/>
</dbReference>
<dbReference type="Gene3D" id="3.40.50.1820">
    <property type="entry name" value="alpha/beta hydrolase"/>
    <property type="match status" value="2"/>
</dbReference>
<sequence>MRDGARIPARTYRRPDVHGAAPVVVYYHGGGWTLGRPLDYESPLTMIADETGALVLAPDYRKAPEHKAPTAVLDTYKSLYLDGAPVAADDAQISPLQAASHEGAAPALIQTAEFDPLAPEGADYAAALQRSGVATRLTHYRGVPHGFLNIPGAAPVAWQARWEIVDALQGWFA</sequence>
<protein>
    <submittedName>
        <fullName evidence="3">Acetyl esterase/lipase</fullName>
    </submittedName>
</protein>
<dbReference type="InterPro" id="IPR013094">
    <property type="entry name" value="AB_hydrolase_3"/>
</dbReference>
<dbReference type="Proteomes" id="UP000559182">
    <property type="component" value="Unassembled WGS sequence"/>
</dbReference>
<reference evidence="3 4" key="1">
    <citation type="submission" date="2020-08" db="EMBL/GenBank/DDBJ databases">
        <title>Sequencing the genomes of 1000 actinobacteria strains.</title>
        <authorList>
            <person name="Klenk H.-P."/>
        </authorList>
    </citation>
    <scope>NUCLEOTIDE SEQUENCE [LARGE SCALE GENOMIC DNA]</scope>
    <source>
        <strain evidence="3 4">DSM 105369</strain>
    </source>
</reference>
<dbReference type="Pfam" id="PF07859">
    <property type="entry name" value="Abhydrolase_3"/>
    <property type="match status" value="1"/>
</dbReference>
<dbReference type="EMBL" id="JACHVQ010000001">
    <property type="protein sequence ID" value="MBB2891616.1"/>
    <property type="molecule type" value="Genomic_DNA"/>
</dbReference>
<accession>A0A839N7K2</accession>
<dbReference type="GO" id="GO:0016787">
    <property type="term" value="F:hydrolase activity"/>
    <property type="evidence" value="ECO:0007669"/>
    <property type="project" value="UniProtKB-KW"/>
</dbReference>
<feature type="domain" description="Alpha/beta hydrolase fold-3" evidence="2">
    <location>
        <begin position="24"/>
        <end position="79"/>
    </location>
</feature>
<dbReference type="PANTHER" id="PTHR48081:SF8">
    <property type="entry name" value="ALPHA_BETA HYDROLASE FOLD-3 DOMAIN-CONTAINING PROTEIN-RELATED"/>
    <property type="match status" value="1"/>
</dbReference>
<evidence type="ECO:0000256" key="1">
    <source>
        <dbReference type="ARBA" id="ARBA00022801"/>
    </source>
</evidence>
<dbReference type="AlphaFoldDB" id="A0A839N7K2"/>